<gene>
    <name evidence="2" type="ORF">PR001_g19726</name>
    <name evidence="1" type="ORF">PR002_g20318</name>
    <name evidence="3" type="ORF">PR003_g20870</name>
</gene>
<evidence type="ECO:0000313" key="4">
    <source>
        <dbReference type="Proteomes" id="UP000429607"/>
    </source>
</evidence>
<keyword evidence="5" id="KW-1185">Reference proteome</keyword>
<reference evidence="4 6" key="1">
    <citation type="submission" date="2018-09" db="EMBL/GenBank/DDBJ databases">
        <title>Genomic investigation of the strawberry pathogen Phytophthora fragariae indicates pathogenicity is determined by transcriptional variation in three key races.</title>
        <authorList>
            <person name="Adams T.M."/>
            <person name="Armitage A.D."/>
            <person name="Sobczyk M.K."/>
            <person name="Bates H.J."/>
            <person name="Dunwell J.M."/>
            <person name="Nellist C.F."/>
            <person name="Harrison R.J."/>
        </authorList>
    </citation>
    <scope>NUCLEOTIDE SEQUENCE [LARGE SCALE GENOMIC DNA]</scope>
    <source>
        <strain evidence="2 4">SCRP249</strain>
        <strain evidence="1 6">SCRP324</strain>
        <strain evidence="3 5">SCRP333</strain>
    </source>
</reference>
<name>A0A6A3JNT4_9STRA</name>
<dbReference type="Proteomes" id="UP000429607">
    <property type="component" value="Unassembled WGS sequence"/>
</dbReference>
<dbReference type="Proteomes" id="UP000435112">
    <property type="component" value="Unassembled WGS sequence"/>
</dbReference>
<dbReference type="EMBL" id="QXFT01001902">
    <property type="protein sequence ID" value="KAE9307927.1"/>
    <property type="molecule type" value="Genomic_DNA"/>
</dbReference>
<evidence type="ECO:0000313" key="1">
    <source>
        <dbReference type="EMBL" id="KAE8993181.1"/>
    </source>
</evidence>
<dbReference type="AlphaFoldDB" id="A0A6A3JNT4"/>
<evidence type="ECO:0000313" key="5">
    <source>
        <dbReference type="Proteomes" id="UP000434957"/>
    </source>
</evidence>
<evidence type="ECO:0000313" key="2">
    <source>
        <dbReference type="EMBL" id="KAE8996916.1"/>
    </source>
</evidence>
<dbReference type="EMBL" id="QXFV01001866">
    <property type="protein sequence ID" value="KAE8996916.1"/>
    <property type="molecule type" value="Genomic_DNA"/>
</dbReference>
<comment type="caution">
    <text evidence="2">The sequence shown here is derived from an EMBL/GenBank/DDBJ whole genome shotgun (WGS) entry which is preliminary data.</text>
</comment>
<dbReference type="Proteomes" id="UP000434957">
    <property type="component" value="Unassembled WGS sequence"/>
</dbReference>
<dbReference type="OrthoDB" id="93559at2759"/>
<evidence type="ECO:0000313" key="3">
    <source>
        <dbReference type="EMBL" id="KAE9307927.1"/>
    </source>
</evidence>
<accession>A0A6A3JNT4</accession>
<proteinExistence type="predicted"/>
<evidence type="ECO:0000313" key="6">
    <source>
        <dbReference type="Proteomes" id="UP000435112"/>
    </source>
</evidence>
<organism evidence="2 4">
    <name type="scientific">Phytophthora rubi</name>
    <dbReference type="NCBI Taxonomy" id="129364"/>
    <lineage>
        <taxon>Eukaryota</taxon>
        <taxon>Sar</taxon>
        <taxon>Stramenopiles</taxon>
        <taxon>Oomycota</taxon>
        <taxon>Peronosporomycetes</taxon>
        <taxon>Peronosporales</taxon>
        <taxon>Peronosporaceae</taxon>
        <taxon>Phytophthora</taxon>
    </lineage>
</organism>
<protein>
    <submittedName>
        <fullName evidence="2">Uncharacterized protein</fullName>
    </submittedName>
</protein>
<sequence length="198" mass="20623">MLLLPSALVQSWQREAAQLNSSLLDLPATATANITTQHYRTMFKSSVFVLALATVAHAACPDTEEEISVQGIDNYFCVNGEGCSGSNSLGLCPDEQDGLEFGSYCDLLETGVYGCKPYSDWDSPSSAEYDAPLNCTGNIAGDFPVSVEDGDGTFCSAEPVCSGTIAGNCPGAQDGLPSGSVCVIIRTGVYGCVLPPVV</sequence>
<dbReference type="EMBL" id="QXFU01001926">
    <property type="protein sequence ID" value="KAE8993181.1"/>
    <property type="molecule type" value="Genomic_DNA"/>
</dbReference>